<keyword evidence="3" id="KW-0378">Hydrolase</keyword>
<dbReference type="Gene3D" id="2.60.40.10">
    <property type="entry name" value="Immunoglobulins"/>
    <property type="match status" value="4"/>
</dbReference>
<dbReference type="NCBIfam" id="NF033510">
    <property type="entry name" value="Ca_tandemer"/>
    <property type="match status" value="4"/>
</dbReference>
<dbReference type="RefSeq" id="WP_164988038.1">
    <property type="nucleotide sequence ID" value="NZ_MZXW01000017.1"/>
</dbReference>
<feature type="domain" description="Bacterial Ig" evidence="5">
    <location>
        <begin position="764"/>
        <end position="837"/>
    </location>
</feature>
<keyword evidence="8" id="KW-1185">Reference proteome</keyword>
<dbReference type="GO" id="GO:0008810">
    <property type="term" value="F:cellulase activity"/>
    <property type="evidence" value="ECO:0007669"/>
    <property type="project" value="InterPro"/>
</dbReference>
<dbReference type="InterPro" id="IPR041498">
    <property type="entry name" value="Big_6"/>
</dbReference>
<accession>A0A4Q1V757</accession>
<keyword evidence="2" id="KW-0732">Signal</keyword>
<feature type="domain" description="Bacterial Ig-like" evidence="6">
    <location>
        <begin position="577"/>
        <end position="663"/>
    </location>
</feature>
<dbReference type="Gene3D" id="2.40.128.340">
    <property type="match status" value="2"/>
</dbReference>
<dbReference type="SUPFAM" id="SSF69318">
    <property type="entry name" value="Integrin alpha N-terminal domain"/>
    <property type="match status" value="1"/>
</dbReference>
<dbReference type="PRINTS" id="PR00313">
    <property type="entry name" value="CABNDNGRPT"/>
</dbReference>
<evidence type="ECO:0000256" key="1">
    <source>
        <dbReference type="ARBA" id="ARBA00005519"/>
    </source>
</evidence>
<dbReference type="InterPro" id="IPR044016">
    <property type="entry name" value="Big_13"/>
</dbReference>
<gene>
    <name evidence="7" type="ORF">B5V03_15630</name>
</gene>
<keyword evidence="3" id="KW-0119">Carbohydrate metabolism</keyword>
<feature type="domain" description="Tryptophan-rich" evidence="4">
    <location>
        <begin position="864"/>
        <end position="958"/>
    </location>
</feature>
<dbReference type="Pfam" id="PF17936">
    <property type="entry name" value="Big_6"/>
    <property type="match status" value="1"/>
</dbReference>
<keyword evidence="3" id="KW-0624">Polysaccharide degradation</keyword>
<proteinExistence type="inferred from homology"/>
<dbReference type="InterPro" id="IPR002594">
    <property type="entry name" value="GH12"/>
</dbReference>
<evidence type="ECO:0000313" key="7">
    <source>
        <dbReference type="EMBL" id="RXT47701.1"/>
    </source>
</evidence>
<sequence length="1316" mass="133138">MTTYSTANGITLSTSGSTTRWAINTSGVETQVGTSGNDAFSGAGGDVLIGGLGDDTYYLWDNRETIVEQAGQGVDTVVVNYWGAATLAANVENLILNSPGANSGTGNALNNIIIAGSVGATLDGGAGNDILVGGAGADLFIVKAGNGSDAIVNFAPSNDIIKLQGYGITSFDQLAALATQNGADVKFAFANGESLVLRSVSLSSLSAYDFGMLPSSPASLTALSQMVGPAKALTMNGWTIVNNVWNPGSLVYGTDYSVSTSYAAAGLTKQTTFTWSFPVVIDPNPTIRAYQEISYGLNPYASTSSSPANPFAIQLSSLSSLEVKYDVEYHGNLAGFDVAFDLWLTSRPNGNASTITNEVMIWLHKGGLVPFGSQVGTYSDGVISAKIYYQAGTRPYIAVVLDTDSTTGDINVASILAKLVSLKLVSSSEYLASLEFGAEVGSGAGALTIHSLDLSVGKADAAATAGAAAPLAPTITASLSDNAGLANGLTKVNHVTLSGTASAGTVVQIFDGSSQLGTAVAGSSGAWSFATATLADGSHGFAAKAVDGSGNASAMSSSFNIIVDTTAPVAPAITSFSPDSYISGDGVTNANQVTLNGSAEQGSTVKLFDGAILIGTVVAGANGSWSYTTSTLSDATHSFSARATDAAGNVSAMSLGFNITVDTVAPRPTVTSFSPDSNVVGDGITNANQITLRGAGEVGRQVQVFDGANQIGIASVDGTGAWTFATATLANGVHSFTIKQTDAAGNVGTPAALSVTVDTIGPGAPVISSSASVSASSTSVSGSAEAGAKVWLYDGANLLGTGVAAANGSWVISTGTLVAGIHTLTAVATDTAGNSSGVSNALNQIVGTVMESTGTTTLATGGTNYYLSDGGAALLLKYSGVAVQTGQFGAFTAIAAEKTASGYDVAWKAAGSDQYMVWSVDANGAFAANLTGTVSGASSALQSLESVFHQDLNGDGVISQTSPQVIAQAGNVQIGSTDLVFFNDSSHTAAIWQLGGQSQGNPQVVTGASGSDFAAKGDFNGDGHTDLLFINDVTHEVSELLSNGAQAASVVTVWAINAAGGWHFADIVDFNGDGKSDLLFVNSATNGVAVWQMDGAKIAAGPQIGVMAQGFHIASTGDFNGDGKTDLLMINDSTHDAAVWQMNGTQVASKTTIGTINAAGGWNFVETGDFNGDGKTDLLFLNGQTHGVAIWQMNGSQITSSSQIAVMNAAGGWHFADVGDFNGDGKSDLLFLNDTTHGVALWQMNGTKIMSSAAIGTLGADDHYVGSQSVDGGQRSAILFENSVTHALTSVEMNGSQTVIQQLGVMNADAGWHLAI</sequence>
<feature type="domain" description="Bacterial Ig-like" evidence="6">
    <location>
        <begin position="472"/>
        <end position="565"/>
    </location>
</feature>
<name>A0A4Q1V757_9BRAD</name>
<dbReference type="Gene3D" id="2.60.120.180">
    <property type="match status" value="1"/>
</dbReference>
<dbReference type="GO" id="GO:0000272">
    <property type="term" value="P:polysaccharide catabolic process"/>
    <property type="evidence" value="ECO:0007669"/>
    <property type="project" value="UniProtKB-KW"/>
</dbReference>
<comment type="caution">
    <text evidence="7">The sequence shown here is derived from an EMBL/GenBank/DDBJ whole genome shotgun (WGS) entry which is preliminary data.</text>
</comment>
<dbReference type="Pfam" id="PF13517">
    <property type="entry name" value="FG-GAP_3"/>
    <property type="match status" value="2"/>
</dbReference>
<dbReference type="Pfam" id="PF01670">
    <property type="entry name" value="Glyco_hydro_12"/>
    <property type="match status" value="1"/>
</dbReference>
<dbReference type="InterPro" id="IPR013517">
    <property type="entry name" value="FG-GAP"/>
</dbReference>
<evidence type="ECO:0000259" key="5">
    <source>
        <dbReference type="Pfam" id="PF17936"/>
    </source>
</evidence>
<dbReference type="SUPFAM" id="SSF49899">
    <property type="entry name" value="Concanavalin A-like lectins/glucanases"/>
    <property type="match status" value="1"/>
</dbReference>
<dbReference type="InterPro" id="IPR028994">
    <property type="entry name" value="Integrin_alpha_N"/>
</dbReference>
<evidence type="ECO:0000256" key="2">
    <source>
        <dbReference type="ARBA" id="ARBA00022729"/>
    </source>
</evidence>
<evidence type="ECO:0000256" key="3">
    <source>
        <dbReference type="RuleBase" id="RU361163"/>
    </source>
</evidence>
<dbReference type="InterPro" id="IPR011121">
    <property type="entry name" value="Trp-rich_dom"/>
</dbReference>
<comment type="similarity">
    <text evidence="1 3">Belongs to the glycosyl hydrolase 12 (cellulase H) family.</text>
</comment>
<dbReference type="PANTHER" id="PTHR46580:SF4">
    <property type="entry name" value="ATP_GTP-BINDING PROTEIN"/>
    <property type="match status" value="1"/>
</dbReference>
<dbReference type="InterPro" id="IPR011049">
    <property type="entry name" value="Serralysin-like_metalloprot_C"/>
</dbReference>
<dbReference type="InterPro" id="IPR013320">
    <property type="entry name" value="ConA-like_dom_sf"/>
</dbReference>
<feature type="domain" description="Bacterial Ig-like" evidence="6">
    <location>
        <begin position="673"/>
        <end position="759"/>
    </location>
</feature>
<dbReference type="InterPro" id="IPR013319">
    <property type="entry name" value="GH11/12"/>
</dbReference>
<evidence type="ECO:0000259" key="4">
    <source>
        <dbReference type="Pfam" id="PF07483"/>
    </source>
</evidence>
<dbReference type="PANTHER" id="PTHR46580">
    <property type="entry name" value="SENSOR KINASE-RELATED"/>
    <property type="match status" value="1"/>
</dbReference>
<dbReference type="SUPFAM" id="SSF51120">
    <property type="entry name" value="beta-Roll"/>
    <property type="match status" value="1"/>
</dbReference>
<dbReference type="EMBL" id="MZXW01000017">
    <property type="protein sequence ID" value="RXT47701.1"/>
    <property type="molecule type" value="Genomic_DNA"/>
</dbReference>
<protein>
    <submittedName>
        <fullName evidence="7">Uncharacterized protein</fullName>
    </submittedName>
</protein>
<dbReference type="Pfam" id="PF07483">
    <property type="entry name" value="W_rich_C"/>
    <property type="match status" value="1"/>
</dbReference>
<organism evidence="7 8">
    <name type="scientific">Bradyrhizobium betae</name>
    <dbReference type="NCBI Taxonomy" id="244734"/>
    <lineage>
        <taxon>Bacteria</taxon>
        <taxon>Pseudomonadati</taxon>
        <taxon>Pseudomonadota</taxon>
        <taxon>Alphaproteobacteria</taxon>
        <taxon>Hyphomicrobiales</taxon>
        <taxon>Nitrobacteraceae</taxon>
        <taxon>Bradyrhizobium</taxon>
    </lineage>
</organism>
<dbReference type="Proteomes" id="UP000290819">
    <property type="component" value="Unassembled WGS sequence"/>
</dbReference>
<keyword evidence="3" id="KW-0326">Glycosidase</keyword>
<dbReference type="Gene3D" id="2.150.10.10">
    <property type="entry name" value="Serralysin-like metalloprotease, C-terminal"/>
    <property type="match status" value="1"/>
</dbReference>
<dbReference type="Pfam" id="PF19077">
    <property type="entry name" value="Big_13"/>
    <property type="match status" value="3"/>
</dbReference>
<reference evidence="7 8" key="1">
    <citation type="submission" date="2017-03" db="EMBL/GenBank/DDBJ databases">
        <authorList>
            <person name="Safronova V.I."/>
            <person name="Sazanova A.L."/>
            <person name="Chirak E.R."/>
        </authorList>
    </citation>
    <scope>NUCLEOTIDE SEQUENCE [LARGE SCALE GENOMIC DNA]</scope>
    <source>
        <strain evidence="7 8">Opo-243</strain>
    </source>
</reference>
<evidence type="ECO:0000313" key="8">
    <source>
        <dbReference type="Proteomes" id="UP000290819"/>
    </source>
</evidence>
<dbReference type="InterPro" id="IPR013783">
    <property type="entry name" value="Ig-like_fold"/>
</dbReference>
<evidence type="ECO:0000259" key="6">
    <source>
        <dbReference type="Pfam" id="PF19077"/>
    </source>
</evidence>